<feature type="chain" id="PRO_5015517731" description="Helix-hairpin-helix domain-containing protein" evidence="1">
    <location>
        <begin position="22"/>
        <end position="678"/>
    </location>
</feature>
<organism evidence="2 3">
    <name type="scientific">Solitalea longa</name>
    <dbReference type="NCBI Taxonomy" id="2079460"/>
    <lineage>
        <taxon>Bacteria</taxon>
        <taxon>Pseudomonadati</taxon>
        <taxon>Bacteroidota</taxon>
        <taxon>Sphingobacteriia</taxon>
        <taxon>Sphingobacteriales</taxon>
        <taxon>Sphingobacteriaceae</taxon>
        <taxon>Solitalea</taxon>
    </lineage>
</organism>
<dbReference type="InterPro" id="IPR010994">
    <property type="entry name" value="RuvA_2-like"/>
</dbReference>
<name>A0A2S5A176_9SPHI</name>
<dbReference type="SUPFAM" id="SSF47781">
    <property type="entry name" value="RuvA domain 2-like"/>
    <property type="match status" value="1"/>
</dbReference>
<evidence type="ECO:0000256" key="1">
    <source>
        <dbReference type="SAM" id="SignalP"/>
    </source>
</evidence>
<dbReference type="EMBL" id="PQVF01000008">
    <property type="protein sequence ID" value="POY36012.1"/>
    <property type="molecule type" value="Genomic_DNA"/>
</dbReference>
<comment type="caution">
    <text evidence="2">The sequence shown here is derived from an EMBL/GenBank/DDBJ whole genome shotgun (WGS) entry which is preliminary data.</text>
</comment>
<evidence type="ECO:0000313" key="2">
    <source>
        <dbReference type="EMBL" id="POY36012.1"/>
    </source>
</evidence>
<evidence type="ECO:0008006" key="4">
    <source>
        <dbReference type="Google" id="ProtNLM"/>
    </source>
</evidence>
<proteinExistence type="predicted"/>
<keyword evidence="1" id="KW-0732">Signal</keyword>
<dbReference type="AlphaFoldDB" id="A0A2S5A176"/>
<keyword evidence="3" id="KW-1185">Reference proteome</keyword>
<accession>A0A2S5A176</accession>
<protein>
    <recommendedName>
        <fullName evidence="4">Helix-hairpin-helix domain-containing protein</fullName>
    </recommendedName>
</protein>
<reference evidence="2 3" key="1">
    <citation type="submission" date="2018-01" db="EMBL/GenBank/DDBJ databases">
        <authorList>
            <person name="Gaut B.S."/>
            <person name="Morton B.R."/>
            <person name="Clegg M.T."/>
            <person name="Duvall M.R."/>
        </authorList>
    </citation>
    <scope>NUCLEOTIDE SEQUENCE [LARGE SCALE GENOMIC DNA]</scope>
    <source>
        <strain evidence="2 3">HR-AV</strain>
    </source>
</reference>
<dbReference type="Proteomes" id="UP000236893">
    <property type="component" value="Unassembled WGS sequence"/>
</dbReference>
<sequence>MNFKRVILVFLLIPWLSRSFAQKEIDPVVDNIVEAIATATDREDLDLNELTQQLYFYYRHPLNLNTATASELELLYVLSDLQITDLKKHIARFGPLIDFAELQTIELFDKTTMVKLKPFVTVENTSFLGKLKLSKPENEFVLRVSQYLEPSKGFTSKIYNGSPARIFGRYSMYFSDKINFTLSVEKDPGEPFFGKNQKLGFDFYSASLSFRNIGRLKQLVIGDYSLQFGQGLAMWTGYSIGKSALVNAIAKNGNGPRPYRSIAENGYFRGLSASVSLSKHLSITPFFSYRYLDGNLIQKDSTDEVKVSSLQTTGYHRSSNELDDKQSLNELLVGGNLWISPLKRLNFSLTSYHLQFDKSLEQETALYNQFGFKGKEQTVYALAYQLNLVRFYFFGEQTKVSNGGMAFLNGVMMSLTPKATLTLVHRRFDKNFNSFYSQALSEASTNNNEKGFYAGLTVNFSTKLSLSAFSDFFEFPWLRYRVDAPSKGNEYFCMLTYSPSKKLSIEGRYSRQQKEIDLSNDASTITPVIDVVKNAYRVGLIYSLNEFIAIGNRADAVYFNNGINTTEKGLAFSLSIAAQNRSKKLSVDSRFTLFDTDSYNSRIYASERDILYSYSYAMYQDSGARFYINVKVSPLKKLSFWARYSIYSYRNKDELGSGNDLIQGNKKSEAKVQMRLTF</sequence>
<gene>
    <name evidence="2" type="ORF">C3K47_12475</name>
</gene>
<dbReference type="OrthoDB" id="9766750at2"/>
<feature type="signal peptide" evidence="1">
    <location>
        <begin position="1"/>
        <end position="21"/>
    </location>
</feature>
<dbReference type="RefSeq" id="WP_103789475.1">
    <property type="nucleotide sequence ID" value="NZ_PQVF01000008.1"/>
</dbReference>
<evidence type="ECO:0000313" key="3">
    <source>
        <dbReference type="Proteomes" id="UP000236893"/>
    </source>
</evidence>